<evidence type="ECO:0000313" key="2">
    <source>
        <dbReference type="Proteomes" id="UP001157440"/>
    </source>
</evidence>
<sequence>MAAAEPLRVLERAIEREGGSAKAWAKRAGLSWQYVYDVRNGRRDPGPAILLALGLVRVVSYEPSASSQREAR</sequence>
<dbReference type="InterPro" id="IPR010982">
    <property type="entry name" value="Lambda_DNA-bd_dom_sf"/>
</dbReference>
<proteinExistence type="predicted"/>
<keyword evidence="2" id="KW-1185">Reference proteome</keyword>
<dbReference type="SUPFAM" id="SSF47413">
    <property type="entry name" value="lambda repressor-like DNA-binding domains"/>
    <property type="match status" value="1"/>
</dbReference>
<protein>
    <submittedName>
        <fullName evidence="1">Uncharacterized protein</fullName>
    </submittedName>
</protein>
<reference evidence="2" key="1">
    <citation type="journal article" date="2019" name="Int. J. Syst. Evol. Microbiol.">
        <title>The Global Catalogue of Microorganisms (GCM) 10K type strain sequencing project: providing services to taxonomists for standard genome sequencing and annotation.</title>
        <authorList>
            <consortium name="The Broad Institute Genomics Platform"/>
            <consortium name="The Broad Institute Genome Sequencing Center for Infectious Disease"/>
            <person name="Wu L."/>
            <person name="Ma J."/>
        </authorList>
    </citation>
    <scope>NUCLEOTIDE SEQUENCE [LARGE SCALE GENOMIC DNA]</scope>
    <source>
        <strain evidence="2">NBRC 103632</strain>
    </source>
</reference>
<dbReference type="EMBL" id="BSPL01000004">
    <property type="protein sequence ID" value="GLS68156.1"/>
    <property type="molecule type" value="Genomic_DNA"/>
</dbReference>
<dbReference type="Proteomes" id="UP001157440">
    <property type="component" value="Unassembled WGS sequence"/>
</dbReference>
<comment type="caution">
    <text evidence="1">The sequence shown here is derived from an EMBL/GenBank/DDBJ whole genome shotgun (WGS) entry which is preliminary data.</text>
</comment>
<accession>A0AA37WPE6</accession>
<dbReference type="GO" id="GO:0003677">
    <property type="term" value="F:DNA binding"/>
    <property type="evidence" value="ECO:0007669"/>
    <property type="project" value="InterPro"/>
</dbReference>
<gene>
    <name evidence="1" type="ORF">GCM10007890_01680</name>
</gene>
<name>A0AA37WPE6_9HYPH</name>
<evidence type="ECO:0000313" key="1">
    <source>
        <dbReference type="EMBL" id="GLS68156.1"/>
    </source>
</evidence>
<dbReference type="AlphaFoldDB" id="A0AA37WPE6"/>
<organism evidence="1 2">
    <name type="scientific">Methylobacterium tardum</name>
    <dbReference type="NCBI Taxonomy" id="374432"/>
    <lineage>
        <taxon>Bacteria</taxon>
        <taxon>Pseudomonadati</taxon>
        <taxon>Pseudomonadota</taxon>
        <taxon>Alphaproteobacteria</taxon>
        <taxon>Hyphomicrobiales</taxon>
        <taxon>Methylobacteriaceae</taxon>
        <taxon>Methylobacterium</taxon>
    </lineage>
</organism>